<protein>
    <submittedName>
        <fullName evidence="2">Uncharacterized protein</fullName>
    </submittedName>
</protein>
<evidence type="ECO:0000313" key="3">
    <source>
        <dbReference type="Proteomes" id="UP000604825"/>
    </source>
</evidence>
<keyword evidence="3" id="KW-1185">Reference proteome</keyword>
<evidence type="ECO:0000256" key="1">
    <source>
        <dbReference type="SAM" id="MobiDB-lite"/>
    </source>
</evidence>
<evidence type="ECO:0000313" key="2">
    <source>
        <dbReference type="EMBL" id="CAD6232898.1"/>
    </source>
</evidence>
<feature type="compositionally biased region" description="Polar residues" evidence="1">
    <location>
        <begin position="379"/>
        <end position="391"/>
    </location>
</feature>
<dbReference type="EMBL" id="CAJGYO010000005">
    <property type="protein sequence ID" value="CAD6232898.1"/>
    <property type="molecule type" value="Genomic_DNA"/>
</dbReference>
<dbReference type="Proteomes" id="UP000604825">
    <property type="component" value="Unassembled WGS sequence"/>
</dbReference>
<proteinExistence type="predicted"/>
<comment type="caution">
    <text evidence="2">The sequence shown here is derived from an EMBL/GenBank/DDBJ whole genome shotgun (WGS) entry which is preliminary data.</text>
</comment>
<gene>
    <name evidence="2" type="ORF">NCGR_LOCUS22445</name>
</gene>
<dbReference type="PANTHER" id="PTHR37722:SF2">
    <property type="entry name" value="OS01G0167700 PROTEIN"/>
    <property type="match status" value="1"/>
</dbReference>
<accession>A0A811P3K7</accession>
<feature type="region of interest" description="Disordered" evidence="1">
    <location>
        <begin position="48"/>
        <end position="68"/>
    </location>
</feature>
<dbReference type="PANTHER" id="PTHR37722">
    <property type="entry name" value="OS01G0167700 PROTEIN"/>
    <property type="match status" value="1"/>
</dbReference>
<organism evidence="2 3">
    <name type="scientific">Miscanthus lutarioriparius</name>
    <dbReference type="NCBI Taxonomy" id="422564"/>
    <lineage>
        <taxon>Eukaryota</taxon>
        <taxon>Viridiplantae</taxon>
        <taxon>Streptophyta</taxon>
        <taxon>Embryophyta</taxon>
        <taxon>Tracheophyta</taxon>
        <taxon>Spermatophyta</taxon>
        <taxon>Magnoliopsida</taxon>
        <taxon>Liliopsida</taxon>
        <taxon>Poales</taxon>
        <taxon>Poaceae</taxon>
        <taxon>PACMAD clade</taxon>
        <taxon>Panicoideae</taxon>
        <taxon>Andropogonodae</taxon>
        <taxon>Andropogoneae</taxon>
        <taxon>Saccharinae</taxon>
        <taxon>Miscanthus</taxon>
    </lineage>
</organism>
<name>A0A811P3K7_9POAL</name>
<reference evidence="2" key="1">
    <citation type="submission" date="2020-10" db="EMBL/GenBank/DDBJ databases">
        <authorList>
            <person name="Han B."/>
            <person name="Lu T."/>
            <person name="Zhao Q."/>
            <person name="Huang X."/>
            <person name="Zhao Y."/>
        </authorList>
    </citation>
    <scope>NUCLEOTIDE SEQUENCE</scope>
</reference>
<feature type="region of interest" description="Disordered" evidence="1">
    <location>
        <begin position="371"/>
        <end position="391"/>
    </location>
</feature>
<dbReference type="AlphaFoldDB" id="A0A811P3K7"/>
<sequence>MLQWMGGSRRKVYAVSIHISTLNLCYTSRFTALNLGKQQRQYFEQKRRQQQQPELQYQDGVAGGQASHDQQYRSLDVLNINDLATPDNHHNGSTNIEGAIPQVDCTLSDASPKEAMKITSLCNINMMEAGSQPRLSSPFGHQDVAAAVNYHEDPLGCKMSPSINYSTRQKNQNLELQSEISLIDLVSYEGSKNTSTARPVHEPHVSFSVKGLGHIKMETPPHSPRPAKRVLPLPPKPTRFLHKAKRSIPFDVTKALDSITSIKMLKERRPSAKMGSILEETGYERREQFNCYLPDSSKSLNADLYVEDEDMFYEPQAEKDWQSKHSRSDGNLADENYDGLWRMDQFNSEDHLPTQREKHFDISGYGFKDGYSPERRNSTRSGTVFENTGIPSSHDLFSDHSLMDDEGTDLFKWERHPPSKKISNSNSTFGPSAWSFDMTGDSEKRRSPISEESCTSAAAMKDRTCKKPSPSMKNEMNENDEFHIRLDKLDIPNMDAPLHGRSLFNSPEKLDRKETAPQKKLETNYWSQGVTGQPRTREPRCRLSLNEKFSDWDSPTSHLKSTTGLTDQSSCTMIRKDKSSFNAAPDLNMYQTVESTEKRPASKVHSIYHGPEKPIFEDEIHMQQPVSDMFHDKIELSNPFQTKNLHSDIDMSTFFGQKVEKKQEDKFPSADTFHAVKAANSVRQTVDRDSTCSQPSGRDSFRHGFSPGFNFQQSEPNTFWADSYVCNGTFQAGLEFSGVLARKDSDKNEVKIEASEKPDTKILTETCRLSADHRNEINGTETCSDGSEAFNCSEAQKKTSAVPTQIPANLSCLQETAAELFQVRNHVIPVKREKIDNPGVSFDATMHSRNKIHDVGDHSKLNAMFQSPFIGEEMGIEKKIVASVSPDNSDVQYQFMLEQRVLRRLCVQKIVVPTPMKDKLDKIHIRASGEGNDNVGKELISRP</sequence>
<dbReference type="OrthoDB" id="994901at2759"/>
<feature type="region of interest" description="Disordered" evidence="1">
    <location>
        <begin position="433"/>
        <end position="475"/>
    </location>
</feature>